<evidence type="ECO:0000256" key="13">
    <source>
        <dbReference type="SAM" id="Phobius"/>
    </source>
</evidence>
<comment type="caution">
    <text evidence="15">The sequence shown here is derived from an EMBL/GenBank/DDBJ whole genome shotgun (WGS) entry which is preliminary data.</text>
</comment>
<dbReference type="CDD" id="cd00082">
    <property type="entry name" value="HisKA"/>
    <property type="match status" value="1"/>
</dbReference>
<evidence type="ECO:0000256" key="2">
    <source>
        <dbReference type="ARBA" id="ARBA00004141"/>
    </source>
</evidence>
<sequence>MCLLSVALLVSIIAFLRCRFGKETGMEQYYPVLYLEALLLVKYNGFVKIIRRSIMKHQQRQEDILFSVCVFFGAFAINLLIRKLFTTQTLVPMIFVFGVFLISLKTHGYCYGIVSAVLSVFAVNFAFTYPYYTLDFFVEESILSAIIMLVVAVSTSTLNSRIRDQENLRAESEKERMRGNLLRAISHDLRTPLTSIYGSSSTLISKKDALSEEQQLKLLGEIQEDSEWLIRMVENLLAVTRIDGAKVKVVKTPIVLDELIDSVLMKFSKKHPNQKVITQIPADFVDIPMDSILIEQVLLNFLENAVFHAKGMTELKLSVSLAGDKAIFEVADNGCGIPEEILDKIFTGCYKKSAAPIDGTRSNMGIGISVCAAIIKAHGSEIFVENRKGGGAVFRFSLARGCDNEQ</sequence>
<feature type="transmembrane region" description="Helical" evidence="13">
    <location>
        <begin position="109"/>
        <end position="129"/>
    </location>
</feature>
<evidence type="ECO:0000256" key="4">
    <source>
        <dbReference type="ARBA" id="ARBA00022553"/>
    </source>
</evidence>
<dbReference type="Pfam" id="PF00512">
    <property type="entry name" value="HisKA"/>
    <property type="match status" value="1"/>
</dbReference>
<keyword evidence="7" id="KW-0547">Nucleotide-binding</keyword>
<dbReference type="Pfam" id="PF13493">
    <property type="entry name" value="DUF4118"/>
    <property type="match status" value="1"/>
</dbReference>
<keyword evidence="9" id="KW-0067">ATP-binding</keyword>
<dbReference type="InterPro" id="IPR038318">
    <property type="entry name" value="KdpD_sf"/>
</dbReference>
<dbReference type="AlphaFoldDB" id="E8LBA7"/>
<feature type="transmembrane region" description="Helical" evidence="13">
    <location>
        <begin position="141"/>
        <end position="159"/>
    </location>
</feature>
<dbReference type="Pfam" id="PF02518">
    <property type="entry name" value="HATPase_c"/>
    <property type="match status" value="1"/>
</dbReference>
<evidence type="ECO:0000259" key="14">
    <source>
        <dbReference type="PROSITE" id="PS50109"/>
    </source>
</evidence>
<dbReference type="SMART" id="SM00388">
    <property type="entry name" value="HisKA"/>
    <property type="match status" value="1"/>
</dbReference>
<dbReference type="InterPro" id="IPR003594">
    <property type="entry name" value="HATPase_dom"/>
</dbReference>
<keyword evidence="16" id="KW-1185">Reference proteome</keyword>
<keyword evidence="5" id="KW-0808">Transferase</keyword>
<keyword evidence="6 13" id="KW-0812">Transmembrane</keyword>
<dbReference type="Gene3D" id="1.10.287.130">
    <property type="match status" value="1"/>
</dbReference>
<keyword evidence="4" id="KW-0597">Phosphoprotein</keyword>
<evidence type="ECO:0000256" key="12">
    <source>
        <dbReference type="ARBA" id="ARBA00023136"/>
    </source>
</evidence>
<keyword evidence="10 13" id="KW-1133">Transmembrane helix</keyword>
<dbReference type="PRINTS" id="PR00344">
    <property type="entry name" value="BCTRLSENSOR"/>
</dbReference>
<dbReference type="Proteomes" id="UP000004923">
    <property type="component" value="Unassembled WGS sequence"/>
</dbReference>
<comment type="subcellular location">
    <subcellularLocation>
        <location evidence="2">Membrane</location>
        <topology evidence="2">Multi-pass membrane protein</topology>
    </subcellularLocation>
</comment>
<dbReference type="GO" id="GO:0005886">
    <property type="term" value="C:plasma membrane"/>
    <property type="evidence" value="ECO:0007669"/>
    <property type="project" value="TreeGrafter"/>
</dbReference>
<evidence type="ECO:0000256" key="3">
    <source>
        <dbReference type="ARBA" id="ARBA00012438"/>
    </source>
</evidence>
<keyword evidence="8 15" id="KW-0418">Kinase</keyword>
<evidence type="ECO:0000256" key="1">
    <source>
        <dbReference type="ARBA" id="ARBA00000085"/>
    </source>
</evidence>
<dbReference type="EMBL" id="AEVN01000005">
    <property type="protein sequence ID" value="EFY05908.1"/>
    <property type="molecule type" value="Genomic_DNA"/>
</dbReference>
<evidence type="ECO:0000256" key="9">
    <source>
        <dbReference type="ARBA" id="ARBA00022840"/>
    </source>
</evidence>
<dbReference type="Gene3D" id="3.30.565.10">
    <property type="entry name" value="Histidine kinase-like ATPase, C-terminal domain"/>
    <property type="match status" value="1"/>
</dbReference>
<evidence type="ECO:0000256" key="10">
    <source>
        <dbReference type="ARBA" id="ARBA00022989"/>
    </source>
</evidence>
<evidence type="ECO:0000256" key="5">
    <source>
        <dbReference type="ARBA" id="ARBA00022679"/>
    </source>
</evidence>
<evidence type="ECO:0000313" key="15">
    <source>
        <dbReference type="EMBL" id="EFY05908.1"/>
    </source>
</evidence>
<evidence type="ECO:0000256" key="11">
    <source>
        <dbReference type="ARBA" id="ARBA00023012"/>
    </source>
</evidence>
<dbReference type="PROSITE" id="PS50109">
    <property type="entry name" value="HIS_KIN"/>
    <property type="match status" value="1"/>
</dbReference>
<dbReference type="InterPro" id="IPR036890">
    <property type="entry name" value="HATPase_C_sf"/>
</dbReference>
<protein>
    <recommendedName>
        <fullName evidence="3">histidine kinase</fullName>
        <ecNumber evidence="3">2.7.13.3</ecNumber>
    </recommendedName>
</protein>
<proteinExistence type="predicted"/>
<dbReference type="GO" id="GO:0005524">
    <property type="term" value="F:ATP binding"/>
    <property type="evidence" value="ECO:0007669"/>
    <property type="project" value="UniProtKB-KW"/>
</dbReference>
<dbReference type="InterPro" id="IPR004358">
    <property type="entry name" value="Sig_transdc_His_kin-like_C"/>
</dbReference>
<feature type="domain" description="Histidine kinase" evidence="14">
    <location>
        <begin position="184"/>
        <end position="402"/>
    </location>
</feature>
<dbReference type="PANTHER" id="PTHR45569">
    <property type="entry name" value="SENSOR PROTEIN KDPD"/>
    <property type="match status" value="1"/>
</dbReference>
<comment type="catalytic activity">
    <reaction evidence="1">
        <text>ATP + protein L-histidine = ADP + protein N-phospho-L-histidine.</text>
        <dbReference type="EC" id="2.7.13.3"/>
    </reaction>
</comment>
<dbReference type="InterPro" id="IPR003661">
    <property type="entry name" value="HisK_dim/P_dom"/>
</dbReference>
<name>E8LBA7_9FIRM</name>
<keyword evidence="12 13" id="KW-0472">Membrane</keyword>
<evidence type="ECO:0000313" key="16">
    <source>
        <dbReference type="Proteomes" id="UP000004923"/>
    </source>
</evidence>
<dbReference type="eggNOG" id="COG2205">
    <property type="taxonomic scope" value="Bacteria"/>
</dbReference>
<gene>
    <name evidence="15" type="ORF">HMPREF9443_00116</name>
</gene>
<dbReference type="SUPFAM" id="SSF47384">
    <property type="entry name" value="Homodimeric domain of signal transducing histidine kinase"/>
    <property type="match status" value="1"/>
</dbReference>
<dbReference type="Gene3D" id="1.20.120.620">
    <property type="entry name" value="Backbone structure of the membrane domain of e. Coli histidine kinase receptor kdpd"/>
    <property type="match status" value="1"/>
</dbReference>
<organism evidence="15 16">
    <name type="scientific">Phascolarctobacterium succinatutens YIT 12067</name>
    <dbReference type="NCBI Taxonomy" id="626939"/>
    <lineage>
        <taxon>Bacteria</taxon>
        <taxon>Bacillati</taxon>
        <taxon>Bacillota</taxon>
        <taxon>Negativicutes</taxon>
        <taxon>Acidaminococcales</taxon>
        <taxon>Acidaminococcaceae</taxon>
        <taxon>Phascolarctobacterium</taxon>
    </lineage>
</organism>
<dbReference type="InterPro" id="IPR025201">
    <property type="entry name" value="KdpD_TM"/>
</dbReference>
<dbReference type="CDD" id="cd00075">
    <property type="entry name" value="HATPase"/>
    <property type="match status" value="1"/>
</dbReference>
<evidence type="ECO:0000256" key="8">
    <source>
        <dbReference type="ARBA" id="ARBA00022777"/>
    </source>
</evidence>
<dbReference type="SUPFAM" id="SSF55874">
    <property type="entry name" value="ATPase domain of HSP90 chaperone/DNA topoisomerase II/histidine kinase"/>
    <property type="match status" value="1"/>
</dbReference>
<reference evidence="15 16" key="1">
    <citation type="submission" date="2011-01" db="EMBL/GenBank/DDBJ databases">
        <authorList>
            <person name="Weinstock G."/>
            <person name="Sodergren E."/>
            <person name="Clifton S."/>
            <person name="Fulton L."/>
            <person name="Fulton B."/>
            <person name="Courtney L."/>
            <person name="Fronick C."/>
            <person name="Harrison M."/>
            <person name="Strong C."/>
            <person name="Farmer C."/>
            <person name="Delahaunty K."/>
            <person name="Markovic C."/>
            <person name="Hall O."/>
            <person name="Minx P."/>
            <person name="Tomlinson C."/>
            <person name="Mitreva M."/>
            <person name="Hou S."/>
            <person name="Chen J."/>
            <person name="Wollam A."/>
            <person name="Pepin K.H."/>
            <person name="Johnson M."/>
            <person name="Bhonagiri V."/>
            <person name="Zhang X."/>
            <person name="Suruliraj S."/>
            <person name="Warren W."/>
            <person name="Chinwalla A."/>
            <person name="Mardis E.R."/>
            <person name="Wilson R.K."/>
        </authorList>
    </citation>
    <scope>NUCLEOTIDE SEQUENCE [LARGE SCALE GENOMIC DNA]</scope>
    <source>
        <strain evidence="15 16">YIT 12067</strain>
    </source>
</reference>
<dbReference type="SMART" id="SM00387">
    <property type="entry name" value="HATPase_c"/>
    <property type="match status" value="1"/>
</dbReference>
<evidence type="ECO:0000256" key="7">
    <source>
        <dbReference type="ARBA" id="ARBA00022741"/>
    </source>
</evidence>
<dbReference type="PANTHER" id="PTHR45569:SF1">
    <property type="entry name" value="SENSOR PROTEIN KDPD"/>
    <property type="match status" value="1"/>
</dbReference>
<keyword evidence="11" id="KW-0902">Two-component regulatory system</keyword>
<dbReference type="InterPro" id="IPR052023">
    <property type="entry name" value="Histidine_kinase_KdpD"/>
</dbReference>
<feature type="transmembrane region" description="Helical" evidence="13">
    <location>
        <begin position="87"/>
        <end position="104"/>
    </location>
</feature>
<dbReference type="InterPro" id="IPR036097">
    <property type="entry name" value="HisK_dim/P_sf"/>
</dbReference>
<evidence type="ECO:0000256" key="6">
    <source>
        <dbReference type="ARBA" id="ARBA00022692"/>
    </source>
</evidence>
<dbReference type="InterPro" id="IPR005467">
    <property type="entry name" value="His_kinase_dom"/>
</dbReference>
<dbReference type="EC" id="2.7.13.3" evidence="3"/>
<feature type="transmembrane region" description="Helical" evidence="13">
    <location>
        <begin position="63"/>
        <end position="81"/>
    </location>
</feature>
<dbReference type="GO" id="GO:0000155">
    <property type="term" value="F:phosphorelay sensor kinase activity"/>
    <property type="evidence" value="ECO:0007669"/>
    <property type="project" value="InterPro"/>
</dbReference>
<accession>E8LBA7</accession>
<dbReference type="HOGENOM" id="CLU_000445_89_5_9"/>